<organism evidence="1">
    <name type="scientific">marine sediment metagenome</name>
    <dbReference type="NCBI Taxonomy" id="412755"/>
    <lineage>
        <taxon>unclassified sequences</taxon>
        <taxon>metagenomes</taxon>
        <taxon>ecological metagenomes</taxon>
    </lineage>
</organism>
<reference evidence="1" key="1">
    <citation type="journal article" date="2015" name="Nature">
        <title>Complex archaea that bridge the gap between prokaryotes and eukaryotes.</title>
        <authorList>
            <person name="Spang A."/>
            <person name="Saw J.H."/>
            <person name="Jorgensen S.L."/>
            <person name="Zaremba-Niedzwiedzka K."/>
            <person name="Martijn J."/>
            <person name="Lind A.E."/>
            <person name="van Eijk R."/>
            <person name="Schleper C."/>
            <person name="Guy L."/>
            <person name="Ettema T.J."/>
        </authorList>
    </citation>
    <scope>NUCLEOTIDE SEQUENCE</scope>
</reference>
<proteinExistence type="predicted"/>
<name>A0A0F9MKV6_9ZZZZ</name>
<accession>A0A0F9MKV6</accession>
<gene>
    <name evidence="1" type="ORF">LCGC14_1142600</name>
</gene>
<sequence length="56" mass="6156">MNVTEQEDREGQVSIARIPMRDSIRMALDELGVPQPGYPAPVVNAIEILHAALEVD</sequence>
<dbReference type="EMBL" id="LAZR01005437">
    <property type="protein sequence ID" value="KKM99966.1"/>
    <property type="molecule type" value="Genomic_DNA"/>
</dbReference>
<evidence type="ECO:0000313" key="1">
    <source>
        <dbReference type="EMBL" id="KKM99966.1"/>
    </source>
</evidence>
<protein>
    <submittedName>
        <fullName evidence="1">Uncharacterized protein</fullName>
    </submittedName>
</protein>
<comment type="caution">
    <text evidence="1">The sequence shown here is derived from an EMBL/GenBank/DDBJ whole genome shotgun (WGS) entry which is preliminary data.</text>
</comment>
<dbReference type="AlphaFoldDB" id="A0A0F9MKV6"/>